<dbReference type="GO" id="GO:0046872">
    <property type="term" value="F:metal ion binding"/>
    <property type="evidence" value="ECO:0007669"/>
    <property type="project" value="UniProtKB-KW"/>
</dbReference>
<dbReference type="InterPro" id="IPR036663">
    <property type="entry name" value="Fumarylacetoacetase_C_sf"/>
</dbReference>
<evidence type="ECO:0000313" key="5">
    <source>
        <dbReference type="Proteomes" id="UP000199354"/>
    </source>
</evidence>
<evidence type="ECO:0000313" key="4">
    <source>
        <dbReference type="EMBL" id="SCY10404.1"/>
    </source>
</evidence>
<organism evidence="4 5">
    <name type="scientific">Flavobacterium caeni</name>
    <dbReference type="NCBI Taxonomy" id="490189"/>
    <lineage>
        <taxon>Bacteria</taxon>
        <taxon>Pseudomonadati</taxon>
        <taxon>Bacteroidota</taxon>
        <taxon>Flavobacteriia</taxon>
        <taxon>Flavobacteriales</taxon>
        <taxon>Flavobacteriaceae</taxon>
        <taxon>Flavobacterium</taxon>
    </lineage>
</organism>
<dbReference type="FunFam" id="3.90.850.10:FF:000025">
    <property type="entry name" value="5-oxo-1,2,5-tricarboxilic-3-penten aciddecarboxilase/isomer"/>
    <property type="match status" value="1"/>
</dbReference>
<feature type="domain" description="Fumarylacetoacetase-like C-terminal" evidence="3">
    <location>
        <begin position="106"/>
        <end position="315"/>
    </location>
</feature>
<dbReference type="InterPro" id="IPR011234">
    <property type="entry name" value="Fumarylacetoacetase-like_C"/>
</dbReference>
<dbReference type="InterPro" id="IPR051121">
    <property type="entry name" value="FAH"/>
</dbReference>
<dbReference type="EMBL" id="FMVF01000003">
    <property type="protein sequence ID" value="SCY10404.1"/>
    <property type="molecule type" value="Genomic_DNA"/>
</dbReference>
<name>A0A1G5D6Z9_9FLAO</name>
<accession>A0A1G5D6Z9</accession>
<dbReference type="PANTHER" id="PTHR42796">
    <property type="entry name" value="FUMARYLACETOACETATE HYDROLASE DOMAIN-CONTAINING PROTEIN 2A-RELATED"/>
    <property type="match status" value="1"/>
</dbReference>
<proteinExistence type="inferred from homology"/>
<dbReference type="Pfam" id="PF01557">
    <property type="entry name" value="FAA_hydrolase"/>
    <property type="match status" value="1"/>
</dbReference>
<protein>
    <submittedName>
        <fullName evidence="4">2-keto-4-pentenoate hydratase/2-oxohepta-3-ene-1,7-dioic acid hydratase (Catechol pathway)</fullName>
    </submittedName>
</protein>
<comment type="similarity">
    <text evidence="1">Belongs to the FAH family.</text>
</comment>
<keyword evidence="2" id="KW-0479">Metal-binding</keyword>
<evidence type="ECO:0000259" key="3">
    <source>
        <dbReference type="Pfam" id="PF01557"/>
    </source>
</evidence>
<dbReference type="Gene3D" id="3.90.850.10">
    <property type="entry name" value="Fumarylacetoacetase-like, C-terminal domain"/>
    <property type="match status" value="1"/>
</dbReference>
<dbReference type="RefSeq" id="WP_244503408.1">
    <property type="nucleotide sequence ID" value="NZ_FMVF01000003.1"/>
</dbReference>
<dbReference type="SUPFAM" id="SSF56529">
    <property type="entry name" value="FAH"/>
    <property type="match status" value="1"/>
</dbReference>
<dbReference type="GO" id="GO:0044281">
    <property type="term" value="P:small molecule metabolic process"/>
    <property type="evidence" value="ECO:0007669"/>
    <property type="project" value="UniProtKB-ARBA"/>
</dbReference>
<dbReference type="PANTHER" id="PTHR42796:SF4">
    <property type="entry name" value="FUMARYLACETOACETATE HYDROLASE DOMAIN-CONTAINING PROTEIN 2A"/>
    <property type="match status" value="1"/>
</dbReference>
<keyword evidence="5" id="KW-1185">Reference proteome</keyword>
<dbReference type="GO" id="GO:0003824">
    <property type="term" value="F:catalytic activity"/>
    <property type="evidence" value="ECO:0007669"/>
    <property type="project" value="InterPro"/>
</dbReference>
<evidence type="ECO:0000256" key="1">
    <source>
        <dbReference type="ARBA" id="ARBA00010211"/>
    </source>
</evidence>
<dbReference type="Proteomes" id="UP000199354">
    <property type="component" value="Unassembled WGS sequence"/>
</dbReference>
<reference evidence="4 5" key="1">
    <citation type="submission" date="2016-10" db="EMBL/GenBank/DDBJ databases">
        <authorList>
            <person name="de Groot N.N."/>
        </authorList>
    </citation>
    <scope>NUCLEOTIDE SEQUENCE [LARGE SCALE GENOMIC DNA]</scope>
    <source>
        <strain evidence="4 5">CGMCC 1.7031</strain>
    </source>
</reference>
<dbReference type="AlphaFoldDB" id="A0A1G5D6Z9"/>
<evidence type="ECO:0000256" key="2">
    <source>
        <dbReference type="ARBA" id="ARBA00022723"/>
    </source>
</evidence>
<sequence>MSVAVLSFDFRRLTFDMKLLTYQNTSNEQKIGILQNDTIIDIEKLGFKSNETFAASMLDLIDAGTDEVKRIQSALAHANENTIAAVSVPMSEVTLLAPIPRPRKNIIGIGLNYTEHVAESARTLDTSKELPQKPVIFSKPPTTVTANNTEILHNRNLTEQLDWEVELAVVIGKKGKYVKKEDALDYVFGYTIINDISARDCRRAGQWIVSKGQDTFAPMGPVLVTKDEIADPHNLNLSLKLNGVEKQNSNTKFMLFNINDLIEDLSTVFTLEPGDIIATGTPAGVGAGRNPQEWMWDGDVVEATVQGIGTLTNTVKEIKF</sequence>
<dbReference type="STRING" id="490189.SAMN02927903_00769"/>
<gene>
    <name evidence="4" type="ORF">SAMN02927903_00769</name>
</gene>